<dbReference type="GO" id="GO:0016491">
    <property type="term" value="F:oxidoreductase activity"/>
    <property type="evidence" value="ECO:0007669"/>
    <property type="project" value="UniProtKB-KW"/>
</dbReference>
<comment type="caution">
    <text evidence="5">The sequence shown here is derived from an EMBL/GenBank/DDBJ whole genome shotgun (WGS) entry which is preliminary data.</text>
</comment>
<dbReference type="GO" id="GO:0009061">
    <property type="term" value="P:anaerobic respiration"/>
    <property type="evidence" value="ECO:0007669"/>
    <property type="project" value="TreeGrafter"/>
</dbReference>
<name>A0A4R5B8R0_9PSEU</name>
<dbReference type="InterPro" id="IPR006656">
    <property type="entry name" value="Mopterin_OxRdtase"/>
</dbReference>
<evidence type="ECO:0000256" key="1">
    <source>
        <dbReference type="ARBA" id="ARBA00001942"/>
    </source>
</evidence>
<dbReference type="Proteomes" id="UP000294723">
    <property type="component" value="Unassembled WGS sequence"/>
</dbReference>
<evidence type="ECO:0000313" key="6">
    <source>
        <dbReference type="Proteomes" id="UP000294723"/>
    </source>
</evidence>
<keyword evidence="2" id="KW-0500">Molybdenum</keyword>
<dbReference type="AlphaFoldDB" id="A0A4R5B8R0"/>
<dbReference type="Pfam" id="PF00384">
    <property type="entry name" value="Molybdopterin"/>
    <property type="match status" value="1"/>
</dbReference>
<dbReference type="GO" id="GO:0030288">
    <property type="term" value="C:outer membrane-bounded periplasmic space"/>
    <property type="evidence" value="ECO:0007669"/>
    <property type="project" value="TreeGrafter"/>
</dbReference>
<comment type="cofactor">
    <cofactor evidence="1">
        <name>Mo-bis(molybdopterin guanine dinucleotide)</name>
        <dbReference type="ChEBI" id="CHEBI:60539"/>
    </cofactor>
</comment>
<accession>A0A4R5B8R0</accession>
<protein>
    <submittedName>
        <fullName evidence="5">Molybdopterin oxidoreductase</fullName>
    </submittedName>
</protein>
<reference evidence="5 6" key="1">
    <citation type="submission" date="2019-03" db="EMBL/GenBank/DDBJ databases">
        <title>Draft genome sequences of novel Actinobacteria.</title>
        <authorList>
            <person name="Sahin N."/>
            <person name="Ay H."/>
            <person name="Saygin H."/>
        </authorList>
    </citation>
    <scope>NUCLEOTIDE SEQUENCE [LARGE SCALE GENOMIC DNA]</scope>
    <source>
        <strain evidence="5 6">5K548</strain>
    </source>
</reference>
<dbReference type="GO" id="GO:0009055">
    <property type="term" value="F:electron transfer activity"/>
    <property type="evidence" value="ECO:0007669"/>
    <property type="project" value="TreeGrafter"/>
</dbReference>
<dbReference type="PANTHER" id="PTHR43742">
    <property type="entry name" value="TRIMETHYLAMINE-N-OXIDE REDUCTASE"/>
    <property type="match status" value="1"/>
</dbReference>
<sequence>MDRADAEHRDGGRAPRGVHVTHFGVLEAVTTGTALHSVTAWRKDPDPRDIIHNVASSQHHSARVMRPAVRRGWLEQGPGPSPRGDEPFVEVDWDEALELVSTELERVYATKGSEGVFGGSYGWSSAGRFHHGQSQLHRFLNTLGGYVSGLGDYSYGASGVLLQH</sequence>
<gene>
    <name evidence="5" type="ORF">E1202_31025</name>
</gene>
<evidence type="ECO:0000256" key="2">
    <source>
        <dbReference type="ARBA" id="ARBA00022505"/>
    </source>
</evidence>
<dbReference type="Gene3D" id="3.40.50.740">
    <property type="match status" value="1"/>
</dbReference>
<keyword evidence="6" id="KW-1185">Reference proteome</keyword>
<feature type="domain" description="Molybdopterin oxidoreductase" evidence="4">
    <location>
        <begin position="63"/>
        <end position="157"/>
    </location>
</feature>
<dbReference type="InterPro" id="IPR050612">
    <property type="entry name" value="Prok_Mopterin_Oxidored"/>
</dbReference>
<dbReference type="EMBL" id="SMLA01000117">
    <property type="protein sequence ID" value="TDD79722.1"/>
    <property type="molecule type" value="Genomic_DNA"/>
</dbReference>
<evidence type="ECO:0000256" key="3">
    <source>
        <dbReference type="ARBA" id="ARBA00023002"/>
    </source>
</evidence>
<dbReference type="SUPFAM" id="SSF53706">
    <property type="entry name" value="Formate dehydrogenase/DMSO reductase, domains 1-3"/>
    <property type="match status" value="1"/>
</dbReference>
<evidence type="ECO:0000259" key="4">
    <source>
        <dbReference type="Pfam" id="PF00384"/>
    </source>
</evidence>
<organism evidence="5 6">
    <name type="scientific">Saccharopolyspora karakumensis</name>
    <dbReference type="NCBI Taxonomy" id="2530386"/>
    <lineage>
        <taxon>Bacteria</taxon>
        <taxon>Bacillati</taxon>
        <taxon>Actinomycetota</taxon>
        <taxon>Actinomycetes</taxon>
        <taxon>Pseudonocardiales</taxon>
        <taxon>Pseudonocardiaceae</taxon>
        <taxon>Saccharopolyspora</taxon>
    </lineage>
</organism>
<feature type="non-terminal residue" evidence="5">
    <location>
        <position position="164"/>
    </location>
</feature>
<dbReference type="PANTHER" id="PTHR43742:SF10">
    <property type="entry name" value="TRIMETHYLAMINE-N-OXIDE REDUCTASE 2"/>
    <property type="match status" value="1"/>
</dbReference>
<dbReference type="GO" id="GO:0030151">
    <property type="term" value="F:molybdenum ion binding"/>
    <property type="evidence" value="ECO:0007669"/>
    <property type="project" value="TreeGrafter"/>
</dbReference>
<proteinExistence type="predicted"/>
<evidence type="ECO:0000313" key="5">
    <source>
        <dbReference type="EMBL" id="TDD79722.1"/>
    </source>
</evidence>
<keyword evidence="3" id="KW-0560">Oxidoreductase</keyword>